<dbReference type="InterPro" id="IPR036412">
    <property type="entry name" value="HAD-like_sf"/>
</dbReference>
<evidence type="ECO:0000313" key="2">
    <source>
        <dbReference type="Proteomes" id="UP000050969"/>
    </source>
</evidence>
<dbReference type="STRING" id="1293598.IV56_GL000799"/>
<dbReference type="AlphaFoldDB" id="A0A0R2N210"/>
<dbReference type="Proteomes" id="UP000050969">
    <property type="component" value="Unassembled WGS sequence"/>
</dbReference>
<dbReference type="PANTHER" id="PTHR19288:SF25">
    <property type="entry name" value="PHOSPHATIDYLGLYCEROPHOSPHATASE GEP4, MITOCHONDRIAL"/>
    <property type="match status" value="1"/>
</dbReference>
<dbReference type="GO" id="GO:0008962">
    <property type="term" value="F:phosphatidylglycerophosphatase activity"/>
    <property type="evidence" value="ECO:0007669"/>
    <property type="project" value="InterPro"/>
</dbReference>
<dbReference type="NCBIfam" id="TIGR01668">
    <property type="entry name" value="YqeG_hyp_ppase"/>
    <property type="match status" value="1"/>
</dbReference>
<dbReference type="Pfam" id="PF00702">
    <property type="entry name" value="Hydrolase"/>
    <property type="match status" value="1"/>
</dbReference>
<sequence>MQFYSKGGPVVSLIQPTWLVSAIYKITPEALKAQGIQVVLTDLDNTLIAWDNPDGTAELRQWLDAMNRAGITVMVVSNNNQQRVARALAAIKLPFVSRALKPLPVGIKKAIKHLHVNKDQVVMVGDQLLTDILAGNRAGIRTILVQPLVDTDAWNTRINRFFEQFAFKLVAKKQPVTYKEELDDHNRN</sequence>
<name>A0A0R2N210_9LACO</name>
<dbReference type="NCBIfam" id="TIGR01662">
    <property type="entry name" value="HAD-SF-IIIA"/>
    <property type="match status" value="1"/>
</dbReference>
<dbReference type="RefSeq" id="WP_054777965.1">
    <property type="nucleotide sequence ID" value="NZ_BBBX01000023.1"/>
</dbReference>
<organism evidence="1 2">
    <name type="scientific">Lacticaseibacillus saniviri JCM 17471 = DSM 24301</name>
    <dbReference type="NCBI Taxonomy" id="1293598"/>
    <lineage>
        <taxon>Bacteria</taxon>
        <taxon>Bacillati</taxon>
        <taxon>Bacillota</taxon>
        <taxon>Bacilli</taxon>
        <taxon>Lactobacillales</taxon>
        <taxon>Lactobacillaceae</taxon>
        <taxon>Lacticaseibacillus</taxon>
    </lineage>
</organism>
<evidence type="ECO:0000313" key="1">
    <source>
        <dbReference type="EMBL" id="KRO18523.1"/>
    </source>
</evidence>
<dbReference type="GO" id="GO:0005737">
    <property type="term" value="C:cytoplasm"/>
    <property type="evidence" value="ECO:0007669"/>
    <property type="project" value="TreeGrafter"/>
</dbReference>
<accession>A0A0R2N210</accession>
<dbReference type="InterPro" id="IPR006549">
    <property type="entry name" value="HAD-SF_hydro_IIIA"/>
</dbReference>
<proteinExistence type="predicted"/>
<evidence type="ECO:0008006" key="3">
    <source>
        <dbReference type="Google" id="ProtNLM"/>
    </source>
</evidence>
<gene>
    <name evidence="1" type="ORF">IV56_GL000799</name>
</gene>
<dbReference type="EMBL" id="JQCE01000004">
    <property type="protein sequence ID" value="KRO18523.1"/>
    <property type="molecule type" value="Genomic_DNA"/>
</dbReference>
<dbReference type="CDD" id="cd16416">
    <property type="entry name" value="HAD_BsYqeG-like"/>
    <property type="match status" value="1"/>
</dbReference>
<dbReference type="PANTHER" id="PTHR19288">
    <property type="entry name" value="4-NITROPHENYLPHOSPHATASE-RELATED"/>
    <property type="match status" value="1"/>
</dbReference>
<dbReference type="NCBIfam" id="TIGR01549">
    <property type="entry name" value="HAD-SF-IA-v1"/>
    <property type="match status" value="1"/>
</dbReference>
<dbReference type="Gene3D" id="3.40.50.1000">
    <property type="entry name" value="HAD superfamily/HAD-like"/>
    <property type="match status" value="1"/>
</dbReference>
<dbReference type="OrthoDB" id="9787572at2"/>
<protein>
    <recommendedName>
        <fullName evidence="3">HAD superfamily hydrolase</fullName>
    </recommendedName>
</protein>
<reference evidence="1 2" key="1">
    <citation type="journal article" date="2015" name="Genome Announc.">
        <title>Expanding the biotechnology potential of lactobacilli through comparative genomics of 213 strains and associated genera.</title>
        <authorList>
            <person name="Sun Z."/>
            <person name="Harris H.M."/>
            <person name="McCann A."/>
            <person name="Guo C."/>
            <person name="Argimon S."/>
            <person name="Zhang W."/>
            <person name="Yang X."/>
            <person name="Jeffery I.B."/>
            <person name="Cooney J.C."/>
            <person name="Kagawa T.F."/>
            <person name="Liu W."/>
            <person name="Song Y."/>
            <person name="Salvetti E."/>
            <person name="Wrobel A."/>
            <person name="Rasinkangas P."/>
            <person name="Parkhill J."/>
            <person name="Rea M.C."/>
            <person name="O'Sullivan O."/>
            <person name="Ritari J."/>
            <person name="Douillard F.P."/>
            <person name="Paul Ross R."/>
            <person name="Yang R."/>
            <person name="Briner A.E."/>
            <person name="Felis G.E."/>
            <person name="de Vos W.M."/>
            <person name="Barrangou R."/>
            <person name="Klaenhammer T.R."/>
            <person name="Caufield P.W."/>
            <person name="Cui Y."/>
            <person name="Zhang H."/>
            <person name="O'Toole P.W."/>
        </authorList>
    </citation>
    <scope>NUCLEOTIDE SEQUENCE [LARGE SCALE GENOMIC DNA]</scope>
    <source>
        <strain evidence="1 2">DSM 24301</strain>
    </source>
</reference>
<dbReference type="InterPro" id="IPR023214">
    <property type="entry name" value="HAD_sf"/>
</dbReference>
<comment type="caution">
    <text evidence="1">The sequence shown here is derived from an EMBL/GenBank/DDBJ whole genome shotgun (WGS) entry which is preliminary data.</text>
</comment>
<dbReference type="InterPro" id="IPR010021">
    <property type="entry name" value="PGPP1/Gep4"/>
</dbReference>
<dbReference type="InterPro" id="IPR006439">
    <property type="entry name" value="HAD-SF_hydro_IA"/>
</dbReference>
<keyword evidence="2" id="KW-1185">Reference proteome</keyword>
<dbReference type="PATRIC" id="fig|1293598.4.peg.847"/>
<dbReference type="SUPFAM" id="SSF56784">
    <property type="entry name" value="HAD-like"/>
    <property type="match status" value="1"/>
</dbReference>